<feature type="region of interest" description="Disordered" evidence="1">
    <location>
        <begin position="1"/>
        <end position="28"/>
    </location>
</feature>
<sequence>MKITVPGLEREDFASSYRQQGPRPQQSTTFSRRAIDNYFAFPMTHNPENVHYIVKITWRYDFLGDYEQENDQLIKVATNEDNIHELLDEDNDEDELDEEDLSLSQEIDQIELDFTEKAENEACPHNGTCHYRVFTKPHCFNKAKKICRSHRGNLSSVHSCTANRDLQWYIKLKASNVRYAWIGVWKSKLLASGTPSAATNAFHLSALTENRPSSSALMHQL</sequence>
<protein>
    <recommendedName>
        <fullName evidence="4">C-type lectin domain-containing protein</fullName>
    </recommendedName>
</protein>
<dbReference type="EMBL" id="CAUEEQ010020552">
    <property type="protein sequence ID" value="CAJ0942935.1"/>
    <property type="molecule type" value="Genomic_DNA"/>
</dbReference>
<dbReference type="SUPFAM" id="SSF56436">
    <property type="entry name" value="C-type lectin-like"/>
    <property type="match status" value="1"/>
</dbReference>
<dbReference type="InterPro" id="IPR016186">
    <property type="entry name" value="C-type_lectin-like/link_sf"/>
</dbReference>
<gene>
    <name evidence="2" type="ORF">RIMI_LOCUS9772368</name>
</gene>
<name>A0ABN9LPW2_9NEOB</name>
<accession>A0ABN9LPW2</accession>
<proteinExistence type="predicted"/>
<evidence type="ECO:0000313" key="2">
    <source>
        <dbReference type="EMBL" id="CAJ0942935.1"/>
    </source>
</evidence>
<feature type="compositionally biased region" description="Polar residues" evidence="1">
    <location>
        <begin position="16"/>
        <end position="28"/>
    </location>
</feature>
<comment type="caution">
    <text evidence="2">The sequence shown here is derived from an EMBL/GenBank/DDBJ whole genome shotgun (WGS) entry which is preliminary data.</text>
</comment>
<evidence type="ECO:0000313" key="3">
    <source>
        <dbReference type="Proteomes" id="UP001176940"/>
    </source>
</evidence>
<reference evidence="2" key="1">
    <citation type="submission" date="2023-07" db="EMBL/GenBank/DDBJ databases">
        <authorList>
            <person name="Stuckert A."/>
        </authorList>
    </citation>
    <scope>NUCLEOTIDE SEQUENCE</scope>
</reference>
<evidence type="ECO:0008006" key="4">
    <source>
        <dbReference type="Google" id="ProtNLM"/>
    </source>
</evidence>
<dbReference type="Gene3D" id="3.10.100.10">
    <property type="entry name" value="Mannose-Binding Protein A, subunit A"/>
    <property type="match status" value="1"/>
</dbReference>
<dbReference type="Proteomes" id="UP001176940">
    <property type="component" value="Unassembled WGS sequence"/>
</dbReference>
<organism evidence="2 3">
    <name type="scientific">Ranitomeya imitator</name>
    <name type="common">mimic poison frog</name>
    <dbReference type="NCBI Taxonomy" id="111125"/>
    <lineage>
        <taxon>Eukaryota</taxon>
        <taxon>Metazoa</taxon>
        <taxon>Chordata</taxon>
        <taxon>Craniata</taxon>
        <taxon>Vertebrata</taxon>
        <taxon>Euteleostomi</taxon>
        <taxon>Amphibia</taxon>
        <taxon>Batrachia</taxon>
        <taxon>Anura</taxon>
        <taxon>Neobatrachia</taxon>
        <taxon>Hyloidea</taxon>
        <taxon>Dendrobatidae</taxon>
        <taxon>Dendrobatinae</taxon>
        <taxon>Ranitomeya</taxon>
    </lineage>
</organism>
<evidence type="ECO:0000256" key="1">
    <source>
        <dbReference type="SAM" id="MobiDB-lite"/>
    </source>
</evidence>
<dbReference type="InterPro" id="IPR016187">
    <property type="entry name" value="CTDL_fold"/>
</dbReference>
<keyword evidence="3" id="KW-1185">Reference proteome</keyword>
<dbReference type="CDD" id="cd00037">
    <property type="entry name" value="CLECT"/>
    <property type="match status" value="1"/>
</dbReference>